<protein>
    <recommendedName>
        <fullName evidence="6">HIT-type domain-containing protein</fullName>
    </recommendedName>
</protein>
<dbReference type="SUPFAM" id="SSF144232">
    <property type="entry name" value="HIT/MYND zinc finger-like"/>
    <property type="match status" value="1"/>
</dbReference>
<keyword evidence="8" id="KW-1185">Reference proteome</keyword>
<dbReference type="Gene3D" id="3.30.60.190">
    <property type="match status" value="1"/>
</dbReference>
<dbReference type="Pfam" id="PF04438">
    <property type="entry name" value="zf-HIT"/>
    <property type="match status" value="1"/>
</dbReference>
<proteinExistence type="predicted"/>
<organism evidence="7 8">
    <name type="scientific">Discina gigas</name>
    <dbReference type="NCBI Taxonomy" id="1032678"/>
    <lineage>
        <taxon>Eukaryota</taxon>
        <taxon>Fungi</taxon>
        <taxon>Dikarya</taxon>
        <taxon>Ascomycota</taxon>
        <taxon>Pezizomycotina</taxon>
        <taxon>Pezizomycetes</taxon>
        <taxon>Pezizales</taxon>
        <taxon>Discinaceae</taxon>
        <taxon>Discina</taxon>
    </lineage>
</organism>
<accession>A0ABR3GJV0</accession>
<feature type="region of interest" description="Disordered" evidence="5">
    <location>
        <begin position="76"/>
        <end position="99"/>
    </location>
</feature>
<feature type="region of interest" description="Disordered" evidence="5">
    <location>
        <begin position="1"/>
        <end position="23"/>
    </location>
</feature>
<evidence type="ECO:0000256" key="4">
    <source>
        <dbReference type="PROSITE-ProRule" id="PRU00453"/>
    </source>
</evidence>
<feature type="compositionally biased region" description="Polar residues" evidence="5">
    <location>
        <begin position="8"/>
        <end position="22"/>
    </location>
</feature>
<sequence>MPTIEVLPSSSTSSGPNWTYSNLPPALAHRNSLPTANTRVRATRTNNENSAARQRQINSRIVELEADNYRDVHIPVPARKKESARSRASARTKAASTQNVRRVLASQKTFANHLADAEALTTPAAAAAPLASRRSGRASPGSDVEMEEREREEAFWSEDEPGPSLGYTAVAAAPGTRPKRLFCEICGYWGRYRCQRCAARYCGLECGGVHAETRCNKFYA</sequence>
<feature type="compositionally biased region" description="Basic and acidic residues" evidence="5">
    <location>
        <begin position="76"/>
        <end position="85"/>
    </location>
</feature>
<comment type="caution">
    <text evidence="7">The sequence shown here is derived from an EMBL/GenBank/DDBJ whole genome shotgun (WGS) entry which is preliminary data.</text>
</comment>
<dbReference type="PROSITE" id="PS51083">
    <property type="entry name" value="ZF_HIT"/>
    <property type="match status" value="1"/>
</dbReference>
<dbReference type="PANTHER" id="PTHR13093">
    <property type="entry name" value="ZINC FINGER HIT DOMAIN CONTAINING PROTEIN 1"/>
    <property type="match status" value="1"/>
</dbReference>
<dbReference type="Proteomes" id="UP001447188">
    <property type="component" value="Unassembled WGS sequence"/>
</dbReference>
<name>A0ABR3GJV0_9PEZI</name>
<feature type="compositionally biased region" description="Low complexity" evidence="5">
    <location>
        <begin position="128"/>
        <end position="143"/>
    </location>
</feature>
<dbReference type="InterPro" id="IPR007529">
    <property type="entry name" value="Znf_HIT"/>
</dbReference>
<evidence type="ECO:0000313" key="8">
    <source>
        <dbReference type="Proteomes" id="UP001447188"/>
    </source>
</evidence>
<feature type="compositionally biased region" description="Low complexity" evidence="5">
    <location>
        <begin position="86"/>
        <end position="97"/>
    </location>
</feature>
<feature type="domain" description="HIT-type" evidence="6">
    <location>
        <begin position="183"/>
        <end position="215"/>
    </location>
</feature>
<evidence type="ECO:0000256" key="5">
    <source>
        <dbReference type="SAM" id="MobiDB-lite"/>
    </source>
</evidence>
<evidence type="ECO:0000313" key="7">
    <source>
        <dbReference type="EMBL" id="KAL0636209.1"/>
    </source>
</evidence>
<gene>
    <name evidence="7" type="ORF">Q9L58_004885</name>
</gene>
<dbReference type="EMBL" id="JBBBZM010000055">
    <property type="protein sequence ID" value="KAL0636209.1"/>
    <property type="molecule type" value="Genomic_DNA"/>
</dbReference>
<keyword evidence="3" id="KW-0862">Zinc</keyword>
<evidence type="ECO:0000256" key="3">
    <source>
        <dbReference type="ARBA" id="ARBA00022833"/>
    </source>
</evidence>
<reference evidence="7 8" key="1">
    <citation type="submission" date="2024-02" db="EMBL/GenBank/DDBJ databases">
        <title>Discinaceae phylogenomics.</title>
        <authorList>
            <person name="Dirks A.C."/>
            <person name="James T.Y."/>
        </authorList>
    </citation>
    <scope>NUCLEOTIDE SEQUENCE [LARGE SCALE GENOMIC DNA]</scope>
    <source>
        <strain evidence="7 8">ACD0624</strain>
    </source>
</reference>
<feature type="region of interest" description="Disordered" evidence="5">
    <location>
        <begin position="128"/>
        <end position="160"/>
    </location>
</feature>
<dbReference type="InterPro" id="IPR039723">
    <property type="entry name" value="Vps71/ZNHIT1"/>
</dbReference>
<keyword evidence="1" id="KW-0479">Metal-binding</keyword>
<keyword evidence="2 4" id="KW-0863">Zinc-finger</keyword>
<evidence type="ECO:0000256" key="2">
    <source>
        <dbReference type="ARBA" id="ARBA00022771"/>
    </source>
</evidence>
<evidence type="ECO:0000256" key="1">
    <source>
        <dbReference type="ARBA" id="ARBA00022723"/>
    </source>
</evidence>
<dbReference type="CDD" id="cd21437">
    <property type="entry name" value="zf-HIT_ZNHIT1_like"/>
    <property type="match status" value="1"/>
</dbReference>
<evidence type="ECO:0000259" key="6">
    <source>
        <dbReference type="PROSITE" id="PS51083"/>
    </source>
</evidence>